<sequence>MLPYVSIFEYIHKQVEHNINTQESILEVYKEYKNIVNSPQLTDKVFIEVINNYFYDANIKYSSLTALKEQKQQVGFKVRATKDALIVTEVTDDLRFVVGDEITALSGDGIEYCRKRYHRILGEEPYHREDWHHILTLQNDVDINRSHQSYHFELKKYIFKEESQIRIYERDEIPIVNIKGNISFEQTIDALYQLSKIKSSRIIFDVRNANFDRLSIAEFLIPYFYEVGIRSQVGTNEAQVETTIEKHTNLFIRKLEKLYKESEEMNEQAFYQNIIDQTEGNWQYFDDNQIEFTGLSRFEDITIIIDKDTEMAAEWFVQKVQNSNIVNVIGRPTKGDLSYMDLVEEKIDQRFLLSYPVYNLKRKNYDSMVYPNELIEWSKRHALYDYDIKFAINNRC</sequence>
<evidence type="ECO:0000313" key="1">
    <source>
        <dbReference type="EMBL" id="WHI61164.1"/>
    </source>
</evidence>
<dbReference type="Proteomes" id="UP001223261">
    <property type="component" value="Chromosome"/>
</dbReference>
<protein>
    <submittedName>
        <fullName evidence="1">S41 family peptidase</fullName>
    </submittedName>
</protein>
<accession>A0AAX3W7J4</accession>
<dbReference type="EMBL" id="CP118848">
    <property type="protein sequence ID" value="WHI61164.1"/>
    <property type="molecule type" value="Genomic_DNA"/>
</dbReference>
<proteinExistence type="predicted"/>
<gene>
    <name evidence="1" type="ORF">PYH69_05920</name>
</gene>
<evidence type="ECO:0000313" key="2">
    <source>
        <dbReference type="Proteomes" id="UP001223261"/>
    </source>
</evidence>
<reference evidence="1" key="1">
    <citation type="journal article" date="2023" name="Antibiotics">
        <title>Prevalence and Molecular Characterization of Methicillin-Resistant Staphylococci (MRS) and Mammaliicocci (MRM) in Dromedary Camels from Algeria: First Detection of SCCmec-mecC Hybrid in Methicillin-Resistant Mammaliicoccus lentus.</title>
        <authorList>
            <person name="Belhout C."/>
            <person name="Boyen F."/>
            <person name="Vereecke N."/>
            <person name="Theuns S."/>
            <person name="Taibi N."/>
            <person name="Stegger M."/>
            <person name="de la Fe-Rodriguez P.Y."/>
            <person name="Bouayad L."/>
            <person name="Elgroud R."/>
            <person name="Butaye P."/>
        </authorList>
    </citation>
    <scope>NUCLEOTIDE SEQUENCE</scope>
    <source>
        <strain evidence="1">7048</strain>
    </source>
</reference>
<dbReference type="AlphaFoldDB" id="A0AAX3W7J4"/>
<dbReference type="InterPro" id="IPR029045">
    <property type="entry name" value="ClpP/crotonase-like_dom_sf"/>
</dbReference>
<name>A0AAX3W7J4_MAMLE</name>
<dbReference type="SUPFAM" id="SSF52096">
    <property type="entry name" value="ClpP/crotonase"/>
    <property type="match status" value="1"/>
</dbReference>
<dbReference type="Gene3D" id="3.90.226.10">
    <property type="entry name" value="2-enoyl-CoA Hydratase, Chain A, domain 1"/>
    <property type="match status" value="1"/>
</dbReference>
<dbReference type="RefSeq" id="WP_282862856.1">
    <property type="nucleotide sequence ID" value="NZ_CP118848.1"/>
</dbReference>
<organism evidence="1 2">
    <name type="scientific">Mammaliicoccus lentus</name>
    <name type="common">Staphylococcus lentus</name>
    <dbReference type="NCBI Taxonomy" id="42858"/>
    <lineage>
        <taxon>Bacteria</taxon>
        <taxon>Bacillati</taxon>
        <taxon>Bacillota</taxon>
        <taxon>Bacilli</taxon>
        <taxon>Bacillales</taxon>
        <taxon>Staphylococcaceae</taxon>
        <taxon>Mammaliicoccus</taxon>
    </lineage>
</organism>